<name>A0A452ZM28_AEGTS</name>
<feature type="region of interest" description="Disordered" evidence="1">
    <location>
        <begin position="9"/>
        <end position="33"/>
    </location>
</feature>
<dbReference type="OrthoDB" id="1933769at2759"/>
<feature type="region of interest" description="Disordered" evidence="1">
    <location>
        <begin position="62"/>
        <end position="148"/>
    </location>
</feature>
<dbReference type="Gramene" id="AET1Gv20830300.3">
    <property type="protein sequence ID" value="AET1Gv20830300.3"/>
    <property type="gene ID" value="AET1Gv20830300"/>
</dbReference>
<reference evidence="2" key="4">
    <citation type="submission" date="2019-03" db="UniProtKB">
        <authorList>
            <consortium name="EnsemblPlants"/>
        </authorList>
    </citation>
    <scope>IDENTIFICATION</scope>
</reference>
<dbReference type="GeneID" id="109772365"/>
<dbReference type="Proteomes" id="UP000015105">
    <property type="component" value="Chromosome 1D"/>
</dbReference>
<dbReference type="STRING" id="200361.A0A452ZM28"/>
<organism evidence="2 3">
    <name type="scientific">Aegilops tauschii subsp. strangulata</name>
    <name type="common">Goatgrass</name>
    <dbReference type="NCBI Taxonomy" id="200361"/>
    <lineage>
        <taxon>Eukaryota</taxon>
        <taxon>Viridiplantae</taxon>
        <taxon>Streptophyta</taxon>
        <taxon>Embryophyta</taxon>
        <taxon>Tracheophyta</taxon>
        <taxon>Spermatophyta</taxon>
        <taxon>Magnoliopsida</taxon>
        <taxon>Liliopsida</taxon>
        <taxon>Poales</taxon>
        <taxon>Poaceae</taxon>
        <taxon>BOP clade</taxon>
        <taxon>Pooideae</taxon>
        <taxon>Triticodae</taxon>
        <taxon>Triticeae</taxon>
        <taxon>Triticinae</taxon>
        <taxon>Aegilops</taxon>
    </lineage>
</organism>
<evidence type="ECO:0000313" key="3">
    <source>
        <dbReference type="Proteomes" id="UP000015105"/>
    </source>
</evidence>
<dbReference type="PANTHER" id="PTHR37175:SF1">
    <property type="entry name" value="CONSTANS-LIKE PROTEIN-RELATED"/>
    <property type="match status" value="1"/>
</dbReference>
<dbReference type="KEGG" id="ats:109772365"/>
<protein>
    <submittedName>
        <fullName evidence="2">Uncharacterized protein</fullName>
    </submittedName>
</protein>
<reference evidence="3" key="1">
    <citation type="journal article" date="2014" name="Science">
        <title>Ancient hybridizations among the ancestral genomes of bread wheat.</title>
        <authorList>
            <consortium name="International Wheat Genome Sequencing Consortium,"/>
            <person name="Marcussen T."/>
            <person name="Sandve S.R."/>
            <person name="Heier L."/>
            <person name="Spannagl M."/>
            <person name="Pfeifer M."/>
            <person name="Jakobsen K.S."/>
            <person name="Wulff B.B."/>
            <person name="Steuernagel B."/>
            <person name="Mayer K.F."/>
            <person name="Olsen O.A."/>
        </authorList>
    </citation>
    <scope>NUCLEOTIDE SEQUENCE [LARGE SCALE GENOMIC DNA]</scope>
    <source>
        <strain evidence="3">cv. AL8/78</strain>
    </source>
</reference>
<feature type="compositionally biased region" description="Basic residues" evidence="1">
    <location>
        <begin position="9"/>
        <end position="18"/>
    </location>
</feature>
<proteinExistence type="predicted"/>
<feature type="compositionally biased region" description="Acidic residues" evidence="1">
    <location>
        <begin position="118"/>
        <end position="132"/>
    </location>
</feature>
<dbReference type="AlphaFoldDB" id="A0A452ZM28"/>
<reference evidence="2" key="3">
    <citation type="journal article" date="2017" name="Nature">
        <title>Genome sequence of the progenitor of the wheat D genome Aegilops tauschii.</title>
        <authorList>
            <person name="Luo M.C."/>
            <person name="Gu Y.Q."/>
            <person name="Puiu D."/>
            <person name="Wang H."/>
            <person name="Twardziok S.O."/>
            <person name="Deal K.R."/>
            <person name="Huo N."/>
            <person name="Zhu T."/>
            <person name="Wang L."/>
            <person name="Wang Y."/>
            <person name="McGuire P.E."/>
            <person name="Liu S."/>
            <person name="Long H."/>
            <person name="Ramasamy R.K."/>
            <person name="Rodriguez J.C."/>
            <person name="Van S.L."/>
            <person name="Yuan L."/>
            <person name="Wang Z."/>
            <person name="Xia Z."/>
            <person name="Xiao L."/>
            <person name="Anderson O.D."/>
            <person name="Ouyang S."/>
            <person name="Liang Y."/>
            <person name="Zimin A.V."/>
            <person name="Pertea G."/>
            <person name="Qi P."/>
            <person name="Bennetzen J.L."/>
            <person name="Dai X."/>
            <person name="Dawson M.W."/>
            <person name="Muller H.G."/>
            <person name="Kugler K."/>
            <person name="Rivarola-Duarte L."/>
            <person name="Spannagl M."/>
            <person name="Mayer K.F.X."/>
            <person name="Lu F.H."/>
            <person name="Bevan M.W."/>
            <person name="Leroy P."/>
            <person name="Li P."/>
            <person name="You F.M."/>
            <person name="Sun Q."/>
            <person name="Liu Z."/>
            <person name="Lyons E."/>
            <person name="Wicker T."/>
            <person name="Salzberg S.L."/>
            <person name="Devos K.M."/>
            <person name="Dvorak J."/>
        </authorList>
    </citation>
    <scope>NUCLEOTIDE SEQUENCE [LARGE SCALE GENOMIC DNA]</scope>
    <source>
        <strain evidence="2">cv. AL8/78</strain>
    </source>
</reference>
<keyword evidence="3" id="KW-1185">Reference proteome</keyword>
<dbReference type="EnsemblPlants" id="AET1Gv20830300.2">
    <property type="protein sequence ID" value="AET1Gv20830300.2"/>
    <property type="gene ID" value="AET1Gv20830300"/>
</dbReference>
<accession>A0A452ZM28</accession>
<sequence>MWRLALRIRPKQAQRHHQTSGLRVPTHPYSSPSEWRTSAIVFCFLLPTMSIPGNGHLPAAASTGLPDHSSDSEAEGDADYLPISGAASDTDSDPDPDPDLASRRRLDAVDNGVSELDLASDDEEEESDEEEGAGATEAAASLDDERRRRAQLPAGAAARIVDAMRGVAFPGAPPPWAGTVPHEQWLERLRSLRGGRD</sequence>
<dbReference type="PANTHER" id="PTHR37175">
    <property type="entry name" value="BNAA08G28800D PROTEIN"/>
    <property type="match status" value="1"/>
</dbReference>
<reference evidence="2" key="5">
    <citation type="journal article" date="2021" name="G3 (Bethesda)">
        <title>Aegilops tauschii genome assembly Aet v5.0 features greater sequence contiguity and improved annotation.</title>
        <authorList>
            <person name="Wang L."/>
            <person name="Zhu T."/>
            <person name="Rodriguez J.C."/>
            <person name="Deal K.R."/>
            <person name="Dubcovsky J."/>
            <person name="McGuire P.E."/>
            <person name="Lux T."/>
            <person name="Spannagl M."/>
            <person name="Mayer K.F.X."/>
            <person name="Baldrich P."/>
            <person name="Meyers B.C."/>
            <person name="Huo N."/>
            <person name="Gu Y.Q."/>
            <person name="Zhou H."/>
            <person name="Devos K.M."/>
            <person name="Bennetzen J.L."/>
            <person name="Unver T."/>
            <person name="Budak H."/>
            <person name="Gulick P.J."/>
            <person name="Galiba G."/>
            <person name="Kalapos B."/>
            <person name="Nelson D.R."/>
            <person name="Li P."/>
            <person name="You F.M."/>
            <person name="Luo M.C."/>
            <person name="Dvorak J."/>
        </authorList>
    </citation>
    <scope>NUCLEOTIDE SEQUENCE [LARGE SCALE GENOMIC DNA]</scope>
    <source>
        <strain evidence="2">cv. AL8/78</strain>
    </source>
</reference>
<dbReference type="Gramene" id="AET1Gv20830300.2">
    <property type="protein sequence ID" value="AET1Gv20830300.2"/>
    <property type="gene ID" value="AET1Gv20830300"/>
</dbReference>
<dbReference type="RefSeq" id="XP_020186638.2">
    <property type="nucleotide sequence ID" value="XM_020331049.3"/>
</dbReference>
<evidence type="ECO:0000313" key="2">
    <source>
        <dbReference type="EnsemblPlants" id="AET1Gv20830300.2"/>
    </source>
</evidence>
<reference evidence="3" key="2">
    <citation type="journal article" date="2017" name="Nat. Plants">
        <title>The Aegilops tauschii genome reveals multiple impacts of transposons.</title>
        <authorList>
            <person name="Zhao G."/>
            <person name="Zou C."/>
            <person name="Li K."/>
            <person name="Wang K."/>
            <person name="Li T."/>
            <person name="Gao L."/>
            <person name="Zhang X."/>
            <person name="Wang H."/>
            <person name="Yang Z."/>
            <person name="Liu X."/>
            <person name="Jiang W."/>
            <person name="Mao L."/>
            <person name="Kong X."/>
            <person name="Jiao Y."/>
            <person name="Jia J."/>
        </authorList>
    </citation>
    <scope>NUCLEOTIDE SEQUENCE [LARGE SCALE GENOMIC DNA]</scope>
    <source>
        <strain evidence="3">cv. AL8/78</strain>
    </source>
</reference>
<evidence type="ECO:0000256" key="1">
    <source>
        <dbReference type="SAM" id="MobiDB-lite"/>
    </source>
</evidence>
<dbReference type="EnsemblPlants" id="AET1Gv20830300.3">
    <property type="protein sequence ID" value="AET1Gv20830300.3"/>
    <property type="gene ID" value="AET1Gv20830300"/>
</dbReference>
<dbReference type="OMA" id="PPWAGSV"/>
<dbReference type="Pfam" id="PF06910">
    <property type="entry name" value="MEA1"/>
    <property type="match status" value="1"/>
</dbReference>